<name>A0ACC0CJR4_9PEZI</name>
<dbReference type="Proteomes" id="UP001497680">
    <property type="component" value="Unassembled WGS sequence"/>
</dbReference>
<dbReference type="EMBL" id="MU394433">
    <property type="protein sequence ID" value="KAI6080588.1"/>
    <property type="molecule type" value="Genomic_DNA"/>
</dbReference>
<accession>A0ACC0CJR4</accession>
<protein>
    <submittedName>
        <fullName evidence="1">UbiA prenyltransferase family-domain-containing protein</fullName>
    </submittedName>
</protein>
<proteinExistence type="predicted"/>
<organism evidence="1 2">
    <name type="scientific">Hypoxylon rubiginosum</name>
    <dbReference type="NCBI Taxonomy" id="110542"/>
    <lineage>
        <taxon>Eukaryota</taxon>
        <taxon>Fungi</taxon>
        <taxon>Dikarya</taxon>
        <taxon>Ascomycota</taxon>
        <taxon>Pezizomycotina</taxon>
        <taxon>Sordariomycetes</taxon>
        <taxon>Xylariomycetidae</taxon>
        <taxon>Xylariales</taxon>
        <taxon>Hypoxylaceae</taxon>
        <taxon>Hypoxylon</taxon>
    </lineage>
</organism>
<evidence type="ECO:0000313" key="2">
    <source>
        <dbReference type="Proteomes" id="UP001497680"/>
    </source>
</evidence>
<comment type="caution">
    <text evidence="1">The sequence shown here is derived from an EMBL/GenBank/DDBJ whole genome shotgun (WGS) entry which is preliminary data.</text>
</comment>
<evidence type="ECO:0000313" key="1">
    <source>
        <dbReference type="EMBL" id="KAI6080588.1"/>
    </source>
</evidence>
<reference evidence="1 2" key="1">
    <citation type="journal article" date="2022" name="New Phytol.">
        <title>Ecological generalism drives hyperdiversity of secondary metabolite gene clusters in xylarialean endophytes.</title>
        <authorList>
            <person name="Franco M.E.E."/>
            <person name="Wisecaver J.H."/>
            <person name="Arnold A.E."/>
            <person name="Ju Y.M."/>
            <person name="Slot J.C."/>
            <person name="Ahrendt S."/>
            <person name="Moore L.P."/>
            <person name="Eastman K.E."/>
            <person name="Scott K."/>
            <person name="Konkel Z."/>
            <person name="Mondo S.J."/>
            <person name="Kuo A."/>
            <person name="Hayes R.D."/>
            <person name="Haridas S."/>
            <person name="Andreopoulos B."/>
            <person name="Riley R."/>
            <person name="LaButti K."/>
            <person name="Pangilinan J."/>
            <person name="Lipzen A."/>
            <person name="Amirebrahimi M."/>
            <person name="Yan J."/>
            <person name="Adam C."/>
            <person name="Keymanesh K."/>
            <person name="Ng V."/>
            <person name="Louie K."/>
            <person name="Northen T."/>
            <person name="Drula E."/>
            <person name="Henrissat B."/>
            <person name="Hsieh H.M."/>
            <person name="Youens-Clark K."/>
            <person name="Lutzoni F."/>
            <person name="Miadlikowska J."/>
            <person name="Eastwood D.C."/>
            <person name="Hamelin R.C."/>
            <person name="Grigoriev I.V."/>
            <person name="U'Ren J.M."/>
        </authorList>
    </citation>
    <scope>NUCLEOTIDE SEQUENCE [LARGE SCALE GENOMIC DNA]</scope>
    <source>
        <strain evidence="1 2">ER1909</strain>
    </source>
</reference>
<keyword evidence="2" id="KW-1185">Reference proteome</keyword>
<sequence length="342" mass="38382">MSGTSDLKPDYASQHEPLPEYTPPRSGLLAHIPASWVPFGELSRIDKPTGIYLFFFPHLFGTLYETACNPKWVYTPSHLLHKNAILLVGTIFFRAAACAWNDNMDCEYDRQVLRCRLRPIARRAITPSQGHLFTALMTVLALLCLYVLPKVCWAISVPSIAILVLYPFAKRFTDYPQVILGVQVSMGLFMGMGAINPTLFEDLERMFTNKDEEKVLAIVSLYMANICWTIVYDTVYAQQDIEDDARAGVRSMAVRFQGSTRTLLYVVSLLQVTLLVACGYWQDFGRGYMVMACGGTITSLGVMNTTIDISKPSECLWWFKNGCWFVGLSMSLGLCLEGLGLR</sequence>
<gene>
    <name evidence="1" type="ORF">F4821DRAFT_251160</name>
</gene>